<feature type="domain" description="Saposin B-type" evidence="6">
    <location>
        <begin position="194"/>
        <end position="274"/>
    </location>
</feature>
<keyword evidence="4" id="KW-1015">Disulfide bond</keyword>
<proteinExistence type="predicted"/>
<dbReference type="SUPFAM" id="SSF47862">
    <property type="entry name" value="Saposin"/>
    <property type="match status" value="2"/>
</dbReference>
<comment type="caution">
    <text evidence="7">The sequence shown here is derived from an EMBL/GenBank/DDBJ whole genome shotgun (WGS) entry which is preliminary data.</text>
</comment>
<dbReference type="InterPro" id="IPR011001">
    <property type="entry name" value="Saposin-like"/>
</dbReference>
<keyword evidence="3" id="KW-0865">Zymogen</keyword>
<dbReference type="Pfam" id="PF03489">
    <property type="entry name" value="SapB_2"/>
    <property type="match status" value="1"/>
</dbReference>
<accession>A0ABS8WKP9</accession>
<dbReference type="InterPro" id="IPR008373">
    <property type="entry name" value="Saposin"/>
</dbReference>
<sequence length="291" mass="33103">MSKRHPNTNTSDTAIRTDNTYTICIVLKNKVLWPFSVLSFTPKLFHLFSMDLRLCLCLFILGSCWCCTAREFAARNPLITETEDVSVLQINNPEEERQVQPLEEVNGNEQLCTLCEEYTAKALNYMANNKTQTEIIDLLHKSCSKMRFYKKECGVLVDYYAPIFFLEINKIRPEDFCQKFGLCEEVVTISEVLSGKSCNLCHQVVTEAKSKLKDPDTQLEILELLLKACGAVKPYAKKCKKLVFEFAPVILVNTEQFLEQNDICAILHACEPAVDIEQPSPRKQTSLHSAS</sequence>
<keyword evidence="5" id="KW-0325">Glycoprotein</keyword>
<dbReference type="SMART" id="SM00741">
    <property type="entry name" value="SapB"/>
    <property type="match status" value="2"/>
</dbReference>
<evidence type="ECO:0000313" key="8">
    <source>
        <dbReference type="Proteomes" id="UP000823775"/>
    </source>
</evidence>
<organism evidence="7 8">
    <name type="scientific">Datura stramonium</name>
    <name type="common">Jimsonweed</name>
    <name type="synonym">Common thornapple</name>
    <dbReference type="NCBI Taxonomy" id="4076"/>
    <lineage>
        <taxon>Eukaryota</taxon>
        <taxon>Viridiplantae</taxon>
        <taxon>Streptophyta</taxon>
        <taxon>Embryophyta</taxon>
        <taxon>Tracheophyta</taxon>
        <taxon>Spermatophyta</taxon>
        <taxon>Magnoliopsida</taxon>
        <taxon>eudicotyledons</taxon>
        <taxon>Gunneridae</taxon>
        <taxon>Pentapetalae</taxon>
        <taxon>asterids</taxon>
        <taxon>lamiids</taxon>
        <taxon>Solanales</taxon>
        <taxon>Solanaceae</taxon>
        <taxon>Solanoideae</taxon>
        <taxon>Datureae</taxon>
        <taxon>Datura</taxon>
    </lineage>
</organism>
<evidence type="ECO:0000256" key="3">
    <source>
        <dbReference type="ARBA" id="ARBA00023145"/>
    </source>
</evidence>
<evidence type="ECO:0000256" key="1">
    <source>
        <dbReference type="ARBA" id="ARBA00022670"/>
    </source>
</evidence>
<evidence type="ECO:0000313" key="7">
    <source>
        <dbReference type="EMBL" id="MCE3050020.1"/>
    </source>
</evidence>
<evidence type="ECO:0000256" key="2">
    <source>
        <dbReference type="ARBA" id="ARBA00022750"/>
    </source>
</evidence>
<dbReference type="PANTHER" id="PTHR11480">
    <property type="entry name" value="SAPOSIN-RELATED"/>
    <property type="match status" value="1"/>
</dbReference>
<dbReference type="InterPro" id="IPR008139">
    <property type="entry name" value="SaposinB_dom"/>
</dbReference>
<dbReference type="PRINTS" id="PR01797">
    <property type="entry name" value="SAPOSIN"/>
</dbReference>
<evidence type="ECO:0000256" key="5">
    <source>
        <dbReference type="ARBA" id="ARBA00023180"/>
    </source>
</evidence>
<dbReference type="EMBL" id="JACEIK010007294">
    <property type="protein sequence ID" value="MCE3050020.1"/>
    <property type="molecule type" value="Genomic_DNA"/>
</dbReference>
<evidence type="ECO:0000259" key="6">
    <source>
        <dbReference type="PROSITE" id="PS50015"/>
    </source>
</evidence>
<dbReference type="Proteomes" id="UP000823775">
    <property type="component" value="Unassembled WGS sequence"/>
</dbReference>
<dbReference type="Pfam" id="PF05184">
    <property type="entry name" value="SapB_1"/>
    <property type="match status" value="2"/>
</dbReference>
<name>A0ABS8WKP9_DATST</name>
<dbReference type="InterPro" id="IPR051428">
    <property type="entry name" value="Sphingo_Act-Surfact_Prot"/>
</dbReference>
<keyword evidence="8" id="KW-1185">Reference proteome</keyword>
<dbReference type="PANTHER" id="PTHR11480:SF3">
    <property type="entry name" value="BCDNA.GH08312"/>
    <property type="match status" value="1"/>
</dbReference>
<protein>
    <recommendedName>
        <fullName evidence="6">Saposin B-type domain-containing protein</fullName>
    </recommendedName>
</protein>
<keyword evidence="2" id="KW-0378">Hydrolase</keyword>
<dbReference type="Gene3D" id="1.10.225.10">
    <property type="entry name" value="Saposin-like"/>
    <property type="match status" value="2"/>
</dbReference>
<gene>
    <name evidence="7" type="ORF">HAX54_046315</name>
</gene>
<keyword evidence="1" id="KW-0645">Protease</keyword>
<keyword evidence="2" id="KW-0064">Aspartyl protease</keyword>
<dbReference type="InterPro" id="IPR008138">
    <property type="entry name" value="SapB_2"/>
</dbReference>
<feature type="domain" description="Saposin B-type" evidence="6">
    <location>
        <begin position="108"/>
        <end position="187"/>
    </location>
</feature>
<dbReference type="InterPro" id="IPR007856">
    <property type="entry name" value="SapB_1"/>
</dbReference>
<dbReference type="PROSITE" id="PS50015">
    <property type="entry name" value="SAP_B"/>
    <property type="match status" value="2"/>
</dbReference>
<evidence type="ECO:0000256" key="4">
    <source>
        <dbReference type="ARBA" id="ARBA00023157"/>
    </source>
</evidence>
<reference evidence="7 8" key="1">
    <citation type="journal article" date="2021" name="BMC Genomics">
        <title>Datura genome reveals duplications of psychoactive alkaloid biosynthetic genes and high mutation rate following tissue culture.</title>
        <authorList>
            <person name="Rajewski A."/>
            <person name="Carter-House D."/>
            <person name="Stajich J."/>
            <person name="Litt A."/>
        </authorList>
    </citation>
    <scope>NUCLEOTIDE SEQUENCE [LARGE SCALE GENOMIC DNA]</scope>
    <source>
        <strain evidence="7">AR-01</strain>
    </source>
</reference>